<dbReference type="PANTHER" id="PTHR10587:SF125">
    <property type="entry name" value="POLYSACCHARIDE DEACETYLASE YHEN-RELATED"/>
    <property type="match status" value="1"/>
</dbReference>
<dbReference type="GO" id="GO:0016810">
    <property type="term" value="F:hydrolase activity, acting on carbon-nitrogen (but not peptide) bonds"/>
    <property type="evidence" value="ECO:0007669"/>
    <property type="project" value="InterPro"/>
</dbReference>
<protein>
    <submittedName>
        <fullName evidence="3">Deacetylase DA1</fullName>
    </submittedName>
</protein>
<dbReference type="STRING" id="672.VV93_v1c26080"/>
<keyword evidence="1" id="KW-0378">Hydrolase</keyword>
<dbReference type="AlphaFoldDB" id="Q7MHG9"/>
<evidence type="ECO:0000259" key="2">
    <source>
        <dbReference type="PROSITE" id="PS51677"/>
    </source>
</evidence>
<dbReference type="SUPFAM" id="SSF51055">
    <property type="entry name" value="Carbohydrate binding domain"/>
    <property type="match status" value="2"/>
</dbReference>
<dbReference type="GO" id="GO:0004553">
    <property type="term" value="F:hydrolase activity, hydrolyzing O-glycosyl compounds"/>
    <property type="evidence" value="ECO:0007669"/>
    <property type="project" value="InterPro"/>
</dbReference>
<dbReference type="HOGENOM" id="CLU_052178_1_0_6"/>
<evidence type="ECO:0000313" key="3">
    <source>
        <dbReference type="EMBL" id="BAC95666.1"/>
    </source>
</evidence>
<dbReference type="GO" id="GO:0005975">
    <property type="term" value="P:carbohydrate metabolic process"/>
    <property type="evidence" value="ECO:0007669"/>
    <property type="project" value="InterPro"/>
</dbReference>
<dbReference type="GO" id="GO:0030246">
    <property type="term" value="F:carbohydrate binding"/>
    <property type="evidence" value="ECO:0007669"/>
    <property type="project" value="InterPro"/>
</dbReference>
<name>Q7MHG9_VIBVY</name>
<dbReference type="InterPro" id="IPR003610">
    <property type="entry name" value="CBM5/12"/>
</dbReference>
<dbReference type="eggNOG" id="COG0726">
    <property type="taxonomic scope" value="Bacteria"/>
</dbReference>
<feature type="domain" description="NodB homology" evidence="2">
    <location>
        <begin position="91"/>
        <end position="389"/>
    </location>
</feature>
<dbReference type="Gene3D" id="2.10.10.90">
    <property type="match status" value="1"/>
</dbReference>
<dbReference type="InterPro" id="IPR011330">
    <property type="entry name" value="Glyco_hydro/deAcase_b/a-brl"/>
</dbReference>
<sequence length="490" mass="54437">MFVNKISFRTINPIFRLVIMDRIITKKRATILINRYLISEYKNTFINIKLTTSLLINFKKDRKMKLKKLALLTAASIVISGSALAQTSPKGTIYLTFDDGPINASLDVIQVLNEGGIKATFYFNAWHLDGIGDENEDRALEALKLALDSGHIVGNHSYDHMIHNCVEEFGPNSGAECNATGNHQINSYQDPVYDAATFEQNLAVLERYFPSISSYPNYKGDELARLPYTNGWRVTKSFKADGLCATSDNLKPWEPGYVCDPDNPSNSVKASIEVQNILANKGYQTHGWDVDWAPENWGIAMPANSLTEAVPFLSYVDAALNSCAPTTINPINSKAQQFPCGTPLHADKVIVLTHEFLFEDGKRGMGATQNLPKLAEFIRIAKEAGYVFDTMDNYTPEWQVNTTYSTGAYVLHQGTVYKAVTSHTAQADWAPSATSSLWTNADPATNWMLNVEYAQGDVVSYKGVRYLVNVPHVSQVTWTPDTQNTLFTAL</sequence>
<gene>
    <name evidence="3" type="ordered locus">VV2902</name>
</gene>
<proteinExistence type="predicted"/>
<dbReference type="EMBL" id="BA000037">
    <property type="protein sequence ID" value="BAC95666.1"/>
    <property type="molecule type" value="Genomic_DNA"/>
</dbReference>
<accession>Q7MHG9</accession>
<dbReference type="Gene3D" id="3.20.20.370">
    <property type="entry name" value="Glycoside hydrolase/deacetylase"/>
    <property type="match status" value="1"/>
</dbReference>
<dbReference type="SUPFAM" id="SSF88713">
    <property type="entry name" value="Glycoside hydrolase/deacetylase"/>
    <property type="match status" value="1"/>
</dbReference>
<dbReference type="PANTHER" id="PTHR10587">
    <property type="entry name" value="GLYCOSYL TRANSFERASE-RELATED"/>
    <property type="match status" value="1"/>
</dbReference>
<dbReference type="InterPro" id="IPR036573">
    <property type="entry name" value="CBM_sf_5/12"/>
</dbReference>
<dbReference type="PROSITE" id="PS51677">
    <property type="entry name" value="NODB"/>
    <property type="match status" value="1"/>
</dbReference>
<dbReference type="Proteomes" id="UP000002675">
    <property type="component" value="Chromosome I"/>
</dbReference>
<dbReference type="GO" id="GO:0005576">
    <property type="term" value="C:extracellular region"/>
    <property type="evidence" value="ECO:0007669"/>
    <property type="project" value="InterPro"/>
</dbReference>
<evidence type="ECO:0000313" key="4">
    <source>
        <dbReference type="Proteomes" id="UP000002675"/>
    </source>
</evidence>
<organism evidence="3 4">
    <name type="scientific">Vibrio vulnificus (strain YJ016)</name>
    <dbReference type="NCBI Taxonomy" id="196600"/>
    <lineage>
        <taxon>Bacteria</taxon>
        <taxon>Pseudomonadati</taxon>
        <taxon>Pseudomonadota</taxon>
        <taxon>Gammaproteobacteria</taxon>
        <taxon>Vibrionales</taxon>
        <taxon>Vibrionaceae</taxon>
        <taxon>Vibrio</taxon>
    </lineage>
</organism>
<reference evidence="3 4" key="1">
    <citation type="journal article" date="2003" name="Genome Res.">
        <title>Comparative genome analysis of Vibrio vulnificus, a marine pathogen.</title>
        <authorList>
            <person name="Chen C.Y."/>
            <person name="Wu K.M."/>
            <person name="Chang Y.C."/>
            <person name="Chang C.H."/>
            <person name="Tsai H.C."/>
            <person name="Liao T.L."/>
            <person name="Liu Y.M."/>
            <person name="Chen H.J."/>
            <person name="Shen A.B."/>
            <person name="Li J.C."/>
            <person name="Su T.L."/>
            <person name="Shao C.P."/>
            <person name="Lee C.T."/>
            <person name="Hor L.I."/>
            <person name="Tsai S.F."/>
        </authorList>
    </citation>
    <scope>NUCLEOTIDE SEQUENCE [LARGE SCALE GENOMIC DNA]</scope>
    <source>
        <strain evidence="3 4">YJ016</strain>
    </source>
</reference>
<dbReference type="Pfam" id="PF02839">
    <property type="entry name" value="CBM_5_12"/>
    <property type="match status" value="2"/>
</dbReference>
<dbReference type="KEGG" id="vvy:VV2902"/>
<dbReference type="Pfam" id="PF01522">
    <property type="entry name" value="Polysacc_deac_1"/>
    <property type="match status" value="1"/>
</dbReference>
<dbReference type="InterPro" id="IPR050248">
    <property type="entry name" value="Polysacc_deacetylase_ArnD"/>
</dbReference>
<evidence type="ECO:0000256" key="1">
    <source>
        <dbReference type="ARBA" id="ARBA00022801"/>
    </source>
</evidence>
<dbReference type="InterPro" id="IPR002509">
    <property type="entry name" value="NODB_dom"/>
</dbReference>
<dbReference type="CAZy" id="CBM12">
    <property type="family name" value="Carbohydrate-Binding Module Family 12"/>
</dbReference>
<dbReference type="SMART" id="SM00495">
    <property type="entry name" value="ChtBD3"/>
    <property type="match status" value="2"/>
</dbReference>
<dbReference type="CDD" id="cd12214">
    <property type="entry name" value="ChiA1_BD"/>
    <property type="match status" value="2"/>
</dbReference>